<keyword evidence="5 13" id="KW-0472">Membrane</keyword>
<reference evidence="14 16" key="1">
    <citation type="journal article" date="2013" name="Genome Biol.">
        <title>Draft genome of the mountain pine beetle, Dendroctonus ponderosae Hopkins, a major forest pest.</title>
        <authorList>
            <person name="Keeling C.I."/>
            <person name="Yuen M.M."/>
            <person name="Liao N.Y."/>
            <person name="Docking T.R."/>
            <person name="Chan S.K."/>
            <person name="Taylor G.A."/>
            <person name="Palmquist D.L."/>
            <person name="Jackman S.D."/>
            <person name="Nguyen A."/>
            <person name="Li M."/>
            <person name="Henderson H."/>
            <person name="Janes J.K."/>
            <person name="Zhao Y."/>
            <person name="Pandoh P."/>
            <person name="Moore R."/>
            <person name="Sperling F.A."/>
            <person name="Huber D.P."/>
            <person name="Birol I."/>
            <person name="Jones S.J."/>
            <person name="Bohlmann J."/>
        </authorList>
    </citation>
    <scope>NUCLEOTIDE SEQUENCE</scope>
</reference>
<evidence type="ECO:0000256" key="11">
    <source>
        <dbReference type="ARBA" id="ARBA00093619"/>
    </source>
</evidence>
<evidence type="ECO:0000256" key="4">
    <source>
        <dbReference type="ARBA" id="ARBA00022989"/>
    </source>
</evidence>
<keyword evidence="3" id="KW-0256">Endoplasmic reticulum</keyword>
<dbReference type="PANTHER" id="PTHR13304">
    <property type="entry name" value="GLYCOSYLPHOSPHATIDYLINOSITOL ANCHOR ATTACHMENT 1 PROTEIN"/>
    <property type="match status" value="1"/>
</dbReference>
<dbReference type="EnsemblMetazoa" id="XM_019900671.1">
    <property type="protein sequence ID" value="XP_019756230.1"/>
    <property type="gene ID" value="LOC109534886"/>
</dbReference>
<feature type="transmembrane region" description="Helical" evidence="13">
    <location>
        <begin position="377"/>
        <end position="397"/>
    </location>
</feature>
<feature type="non-terminal residue" evidence="14">
    <location>
        <position position="1"/>
    </location>
</feature>
<feature type="transmembrane region" description="Helical" evidence="13">
    <location>
        <begin position="418"/>
        <end position="438"/>
    </location>
</feature>
<keyword evidence="2 13" id="KW-0812">Transmembrane</keyword>
<evidence type="ECO:0000313" key="16">
    <source>
        <dbReference type="Proteomes" id="UP000019118"/>
    </source>
</evidence>
<keyword evidence="16" id="KW-1185">Reference proteome</keyword>
<evidence type="ECO:0000256" key="12">
    <source>
        <dbReference type="ARBA" id="ARBA00093661"/>
    </source>
</evidence>
<keyword evidence="6" id="KW-1015">Disulfide bond</keyword>
<comment type="subunit">
    <text evidence="10">Heteropentamer. Part of the GPI-anchor transamidase complex, consisting of PIGK, PIGT, PIGS, PIGU and GAA1. Interacts with PIGK.</text>
</comment>
<organism evidence="14">
    <name type="scientific">Dendroctonus ponderosae</name>
    <name type="common">Mountain pine beetle</name>
    <dbReference type="NCBI Taxonomy" id="77166"/>
    <lineage>
        <taxon>Eukaryota</taxon>
        <taxon>Metazoa</taxon>
        <taxon>Ecdysozoa</taxon>
        <taxon>Arthropoda</taxon>
        <taxon>Hexapoda</taxon>
        <taxon>Insecta</taxon>
        <taxon>Pterygota</taxon>
        <taxon>Neoptera</taxon>
        <taxon>Endopterygota</taxon>
        <taxon>Coleoptera</taxon>
        <taxon>Polyphaga</taxon>
        <taxon>Cucujiformia</taxon>
        <taxon>Curculionidae</taxon>
        <taxon>Scolytinae</taxon>
        <taxon>Dendroctonus</taxon>
    </lineage>
</organism>
<comment type="function">
    <text evidence="9">Component of the glycosylphosphatidylinositol-anchor (GPI-anchor) transamidase (GPI-T) complex that catalyzes the formation of the linkage between a proprotein and a GPI-anchor and participates in GPI anchored protein biosynthesis. Binds GPI-anchor.</text>
</comment>
<feature type="transmembrane region" description="Helical" evidence="13">
    <location>
        <begin position="450"/>
        <end position="475"/>
    </location>
</feature>
<dbReference type="HOGENOM" id="CLU_007442_2_0_1"/>
<reference evidence="15" key="2">
    <citation type="submission" date="2024-08" db="UniProtKB">
        <authorList>
            <consortium name="EnsemblMetazoa"/>
        </authorList>
    </citation>
    <scope>IDENTIFICATION</scope>
</reference>
<dbReference type="KEGG" id="dpa:109534886"/>
<dbReference type="PANTHER" id="PTHR13304:SF0">
    <property type="entry name" value="GLYCOSYLPHOSPHATIDYLINOSITOL ANCHOR ATTACHMENT 1 PROTEIN"/>
    <property type="match status" value="1"/>
</dbReference>
<evidence type="ECO:0000256" key="10">
    <source>
        <dbReference type="ARBA" id="ARBA00093557"/>
    </source>
</evidence>
<dbReference type="AlphaFoldDB" id="N6UFM1"/>
<dbReference type="PIRSF" id="PIRSF036762">
    <property type="entry name" value="GAA1"/>
    <property type="match status" value="1"/>
</dbReference>
<accession>N6UFM1</accession>
<evidence type="ECO:0000256" key="8">
    <source>
        <dbReference type="ARBA" id="ARBA00083563"/>
    </source>
</evidence>
<evidence type="ECO:0000256" key="3">
    <source>
        <dbReference type="ARBA" id="ARBA00022824"/>
    </source>
</evidence>
<evidence type="ECO:0000256" key="9">
    <source>
        <dbReference type="ARBA" id="ARBA00093336"/>
    </source>
</evidence>
<proteinExistence type="predicted"/>
<keyword evidence="7" id="KW-0325">Glycoprotein</keyword>
<evidence type="ECO:0000256" key="2">
    <source>
        <dbReference type="ARBA" id="ARBA00022692"/>
    </source>
</evidence>
<sequence>MGLLTDPSSGHGKLTKILLRFYVPLCVLLYIAGVLWFAALASPLVNASTYFSENALLPGLVKSTFREDKAALQYFQELEDEAGKYGDSIPYPWLLAKFRQIGLDSYTHNFTLHSPLNPNETFQGKNVYGILRAPRASSTEALVLTAPYRPPSSVHSTTLPSIAIQLAFAKFAVREKYWAKDIIFLITDHEQLGIQAWLEAYHGVSCGSENTLDHGQLRGRAGAIQAAINLELHSVRIGHVDLKIEGLNGQLPNLDLFNLAARICAKEGIFYTFKERTATFSKSPYKEWWHYFKNMMSMVATQATGIPNGNHGLFLRFGIQALTVEGFQETKGGSRVGLLSMGRVIEGVFRSMNNLLERFHQSFFFYILPSSDRYISIGLYMPAVCMLGAALIIRACAKWCQIQENQQAWKDKGRYHKTSYREAIVLFLILHCIGALFITLPQSVKFLSKFWALEITNTILIALIGNSLAFLSVPYMFGELRNCPQSLNLLCIFSLLELGTTIICLSMNNISLGIICGAIIVPFALIIDVTSSKGYGLLQKTLWLLVHPLVVLLGMVFIITCTMFSQDRAKDIVFRTIFAYRDAVLFSIVDSMIYGNWLYSVIGAIFIPNWLCFWVVAFGNSADISSPSKSKKTD</sequence>
<dbReference type="OrthoDB" id="445301at2759"/>
<evidence type="ECO:0000313" key="14">
    <source>
        <dbReference type="EMBL" id="ENN79431.1"/>
    </source>
</evidence>
<dbReference type="Pfam" id="PF04114">
    <property type="entry name" value="Gaa1"/>
    <property type="match status" value="1"/>
</dbReference>
<evidence type="ECO:0000256" key="5">
    <source>
        <dbReference type="ARBA" id="ARBA00023136"/>
    </source>
</evidence>
<evidence type="ECO:0000256" key="13">
    <source>
        <dbReference type="SAM" id="Phobius"/>
    </source>
</evidence>
<feature type="transmembrane region" description="Helical" evidence="13">
    <location>
        <begin position="597"/>
        <end position="619"/>
    </location>
</feature>
<name>N6UFM1_DENPD</name>
<feature type="transmembrane region" description="Helical" evidence="13">
    <location>
        <begin position="21"/>
        <end position="45"/>
    </location>
</feature>
<dbReference type="GO" id="GO:0016255">
    <property type="term" value="P:attachment of GPI anchor to protein"/>
    <property type="evidence" value="ECO:0007669"/>
    <property type="project" value="TreeGrafter"/>
</dbReference>
<comment type="subcellular location">
    <subcellularLocation>
        <location evidence="1">Endoplasmic reticulum membrane</location>
        <topology evidence="1">Multi-pass membrane protein</topology>
    </subcellularLocation>
</comment>
<keyword evidence="4 13" id="KW-1133">Transmembrane helix</keyword>
<evidence type="ECO:0000256" key="1">
    <source>
        <dbReference type="ARBA" id="ARBA00004477"/>
    </source>
</evidence>
<protein>
    <recommendedName>
        <fullName evidence="11">GPI-anchor transamidase component GPAA1</fullName>
    </recommendedName>
    <alternativeName>
        <fullName evidence="8">GAA1 protein homolog</fullName>
    </alternativeName>
    <alternativeName>
        <fullName evidence="12">Glycosylphosphatidylinositol anchor attachment 1 protein</fullName>
    </alternativeName>
</protein>
<evidence type="ECO:0000313" key="15">
    <source>
        <dbReference type="EnsemblMetazoa" id="XP_019756230.1"/>
    </source>
</evidence>
<dbReference type="Proteomes" id="UP000019118">
    <property type="component" value="Unassembled WGS sequence"/>
</dbReference>
<feature type="transmembrane region" description="Helical" evidence="13">
    <location>
        <begin position="510"/>
        <end position="530"/>
    </location>
</feature>
<gene>
    <name evidence="15" type="primary">109534886</name>
    <name evidence="14" type="ORF">YQE_04075</name>
</gene>
<dbReference type="InterPro" id="IPR007246">
    <property type="entry name" value="Gaa1"/>
</dbReference>
<feature type="transmembrane region" description="Helical" evidence="13">
    <location>
        <begin position="542"/>
        <end position="565"/>
    </location>
</feature>
<evidence type="ECO:0000256" key="7">
    <source>
        <dbReference type="ARBA" id="ARBA00023180"/>
    </source>
</evidence>
<dbReference type="EMBL" id="KB740694">
    <property type="protein sequence ID" value="ENN79431.1"/>
    <property type="molecule type" value="Genomic_DNA"/>
</dbReference>
<dbReference type="OMA" id="RESEWNI"/>
<evidence type="ECO:0000256" key="6">
    <source>
        <dbReference type="ARBA" id="ARBA00023157"/>
    </source>
</evidence>
<dbReference type="GO" id="GO:0042765">
    <property type="term" value="C:GPI-anchor transamidase complex"/>
    <property type="evidence" value="ECO:0007669"/>
    <property type="project" value="InterPro"/>
</dbReference>
<dbReference type="FunFam" id="3.40.630.10:FF:000047">
    <property type="entry name" value="Glycosylphosphatidylinositol anchor attachment 1 protein"/>
    <property type="match status" value="1"/>
</dbReference>
<dbReference type="Gene3D" id="3.40.630.10">
    <property type="entry name" value="Zn peptidases"/>
    <property type="match status" value="1"/>
</dbReference>